<evidence type="ECO:0000313" key="8">
    <source>
        <dbReference type="Proteomes" id="UP000278962"/>
    </source>
</evidence>
<evidence type="ECO:0000256" key="1">
    <source>
        <dbReference type="ARBA" id="ARBA00010641"/>
    </source>
</evidence>
<dbReference type="GO" id="GO:0016987">
    <property type="term" value="F:sigma factor activity"/>
    <property type="evidence" value="ECO:0007669"/>
    <property type="project" value="UniProtKB-KW"/>
</dbReference>
<keyword evidence="4" id="KW-0804">Transcription</keyword>
<dbReference type="InterPro" id="IPR007627">
    <property type="entry name" value="RNA_pol_sigma70_r2"/>
</dbReference>
<dbReference type="InterPro" id="IPR014284">
    <property type="entry name" value="RNA_pol_sigma-70_dom"/>
</dbReference>
<proteinExistence type="inferred from homology"/>
<keyword evidence="3" id="KW-0731">Sigma factor</keyword>
<dbReference type="CDD" id="cd06171">
    <property type="entry name" value="Sigma70_r4"/>
    <property type="match status" value="1"/>
</dbReference>
<dbReference type="SUPFAM" id="SSF88946">
    <property type="entry name" value="Sigma2 domain of RNA polymerase sigma factors"/>
    <property type="match status" value="1"/>
</dbReference>
<dbReference type="Pfam" id="PF04542">
    <property type="entry name" value="Sigma70_r2"/>
    <property type="match status" value="1"/>
</dbReference>
<dbReference type="InterPro" id="IPR013249">
    <property type="entry name" value="RNA_pol_sigma70_r4_t2"/>
</dbReference>
<dbReference type="PANTHER" id="PTHR43133">
    <property type="entry name" value="RNA POLYMERASE ECF-TYPE SIGMA FACTO"/>
    <property type="match status" value="1"/>
</dbReference>
<evidence type="ECO:0000313" key="7">
    <source>
        <dbReference type="EMBL" id="RKQ88236.1"/>
    </source>
</evidence>
<dbReference type="NCBIfam" id="TIGR02937">
    <property type="entry name" value="sigma70-ECF"/>
    <property type="match status" value="1"/>
</dbReference>
<keyword evidence="2" id="KW-0805">Transcription regulation</keyword>
<dbReference type="InterPro" id="IPR039425">
    <property type="entry name" value="RNA_pol_sigma-70-like"/>
</dbReference>
<gene>
    <name evidence="7" type="ORF">C8N24_6278</name>
</gene>
<dbReference type="Proteomes" id="UP000278962">
    <property type="component" value="Unassembled WGS sequence"/>
</dbReference>
<dbReference type="EMBL" id="RBIL01000002">
    <property type="protein sequence ID" value="RKQ88236.1"/>
    <property type="molecule type" value="Genomic_DNA"/>
</dbReference>
<feature type="domain" description="RNA polymerase sigma-70 region 2" evidence="5">
    <location>
        <begin position="28"/>
        <end position="96"/>
    </location>
</feature>
<keyword evidence="8" id="KW-1185">Reference proteome</keyword>
<dbReference type="GO" id="GO:0003677">
    <property type="term" value="F:DNA binding"/>
    <property type="evidence" value="ECO:0007669"/>
    <property type="project" value="InterPro"/>
</dbReference>
<dbReference type="Gene3D" id="1.10.1740.10">
    <property type="match status" value="1"/>
</dbReference>
<protein>
    <submittedName>
        <fullName evidence="7">RNA polymerase sigma-70 factor (ECF subfamily)</fullName>
    </submittedName>
</protein>
<dbReference type="InterPro" id="IPR013325">
    <property type="entry name" value="RNA_pol_sigma_r2"/>
</dbReference>
<dbReference type="AlphaFoldDB" id="A0A660L2W4"/>
<dbReference type="GO" id="GO:0006352">
    <property type="term" value="P:DNA-templated transcription initiation"/>
    <property type="evidence" value="ECO:0007669"/>
    <property type="project" value="InterPro"/>
</dbReference>
<name>A0A660L2W4_9ACTN</name>
<organism evidence="7 8">
    <name type="scientific">Solirubrobacter pauli</name>
    <dbReference type="NCBI Taxonomy" id="166793"/>
    <lineage>
        <taxon>Bacteria</taxon>
        <taxon>Bacillati</taxon>
        <taxon>Actinomycetota</taxon>
        <taxon>Thermoleophilia</taxon>
        <taxon>Solirubrobacterales</taxon>
        <taxon>Solirubrobacteraceae</taxon>
        <taxon>Solirubrobacter</taxon>
    </lineage>
</organism>
<sequence>MNSISAGATDAHLMALIQLDRTDAFEVLYDRHCAAVHRLACRYVGAGSAAEDVTQETFIGAWRARQQFACERGNARGWLLTIARNRAVDALRRGARQNLAFDESYDPAGPDCVETETFSRERAGEIAGALRLLPVEQRDVIELAFAAGMTHPEIAAQLQIPLGTVKSRARLGLNRLRFELSPLHVAA</sequence>
<dbReference type="InterPro" id="IPR036388">
    <property type="entry name" value="WH-like_DNA-bd_sf"/>
</dbReference>
<dbReference type="SUPFAM" id="SSF88659">
    <property type="entry name" value="Sigma3 and sigma4 domains of RNA polymerase sigma factors"/>
    <property type="match status" value="1"/>
</dbReference>
<dbReference type="Gene3D" id="1.10.10.10">
    <property type="entry name" value="Winged helix-like DNA-binding domain superfamily/Winged helix DNA-binding domain"/>
    <property type="match status" value="1"/>
</dbReference>
<evidence type="ECO:0000259" key="5">
    <source>
        <dbReference type="Pfam" id="PF04542"/>
    </source>
</evidence>
<dbReference type="InterPro" id="IPR013324">
    <property type="entry name" value="RNA_pol_sigma_r3/r4-like"/>
</dbReference>
<comment type="caution">
    <text evidence="7">The sequence shown here is derived from an EMBL/GenBank/DDBJ whole genome shotgun (WGS) entry which is preliminary data.</text>
</comment>
<feature type="domain" description="RNA polymerase sigma factor 70 region 4 type 2" evidence="6">
    <location>
        <begin position="125"/>
        <end position="176"/>
    </location>
</feature>
<comment type="similarity">
    <text evidence="1">Belongs to the sigma-70 factor family. ECF subfamily.</text>
</comment>
<evidence type="ECO:0000259" key="6">
    <source>
        <dbReference type="Pfam" id="PF08281"/>
    </source>
</evidence>
<dbReference type="Pfam" id="PF08281">
    <property type="entry name" value="Sigma70_r4_2"/>
    <property type="match status" value="1"/>
</dbReference>
<dbReference type="PANTHER" id="PTHR43133:SF62">
    <property type="entry name" value="RNA POLYMERASE SIGMA FACTOR SIGZ"/>
    <property type="match status" value="1"/>
</dbReference>
<reference evidence="7 8" key="1">
    <citation type="submission" date="2018-10" db="EMBL/GenBank/DDBJ databases">
        <title>Genomic Encyclopedia of Archaeal and Bacterial Type Strains, Phase II (KMG-II): from individual species to whole genera.</title>
        <authorList>
            <person name="Goeker M."/>
        </authorList>
    </citation>
    <scope>NUCLEOTIDE SEQUENCE [LARGE SCALE GENOMIC DNA]</scope>
    <source>
        <strain evidence="7 8">DSM 14954</strain>
    </source>
</reference>
<evidence type="ECO:0000256" key="2">
    <source>
        <dbReference type="ARBA" id="ARBA00023015"/>
    </source>
</evidence>
<evidence type="ECO:0000256" key="3">
    <source>
        <dbReference type="ARBA" id="ARBA00023082"/>
    </source>
</evidence>
<accession>A0A660L2W4</accession>
<evidence type="ECO:0000256" key="4">
    <source>
        <dbReference type="ARBA" id="ARBA00023163"/>
    </source>
</evidence>